<reference evidence="1" key="1">
    <citation type="journal article" date="2014" name="Front. Microbiol.">
        <title>High frequency of phylogenetically diverse reductive dehalogenase-homologous genes in deep subseafloor sedimentary metagenomes.</title>
        <authorList>
            <person name="Kawai M."/>
            <person name="Futagami T."/>
            <person name="Toyoda A."/>
            <person name="Takaki Y."/>
            <person name="Nishi S."/>
            <person name="Hori S."/>
            <person name="Arai W."/>
            <person name="Tsubouchi T."/>
            <person name="Morono Y."/>
            <person name="Uchiyama I."/>
            <person name="Ito T."/>
            <person name="Fujiyama A."/>
            <person name="Inagaki F."/>
            <person name="Takami H."/>
        </authorList>
    </citation>
    <scope>NUCLEOTIDE SEQUENCE</scope>
    <source>
        <strain evidence="1">Expedition CK06-06</strain>
    </source>
</reference>
<dbReference type="EMBL" id="BARU01037247">
    <property type="protein sequence ID" value="GAH86144.1"/>
    <property type="molecule type" value="Genomic_DNA"/>
</dbReference>
<comment type="caution">
    <text evidence="1">The sequence shown here is derived from an EMBL/GenBank/DDBJ whole genome shotgun (WGS) entry which is preliminary data.</text>
</comment>
<protein>
    <submittedName>
        <fullName evidence="1">Uncharacterized protein</fullName>
    </submittedName>
</protein>
<gene>
    <name evidence="1" type="ORF">S03H2_58075</name>
</gene>
<name>X1K7A7_9ZZZZ</name>
<accession>X1K7A7</accession>
<evidence type="ECO:0000313" key="1">
    <source>
        <dbReference type="EMBL" id="GAH86144.1"/>
    </source>
</evidence>
<proteinExistence type="predicted"/>
<sequence length="107" mass="12543">SNLISWYAYRFIFGKAIRTMQFDNPVTARIPLPKLNLNNQSNKKLHDNLVALVDVILDLHKKIQTAKGSRKNQIQQQIEKTDREIDELVYKLYGITEEERQVIEGFK</sequence>
<organism evidence="1">
    <name type="scientific">marine sediment metagenome</name>
    <dbReference type="NCBI Taxonomy" id="412755"/>
    <lineage>
        <taxon>unclassified sequences</taxon>
        <taxon>metagenomes</taxon>
        <taxon>ecological metagenomes</taxon>
    </lineage>
</organism>
<dbReference type="AlphaFoldDB" id="X1K7A7"/>
<feature type="non-terminal residue" evidence="1">
    <location>
        <position position="1"/>
    </location>
</feature>